<reference evidence="3" key="1">
    <citation type="journal article" date="2013" name="Nature">
        <title>Draft genome of the wheat A-genome progenitor Triticum urartu.</title>
        <authorList>
            <person name="Ling H.Q."/>
            <person name="Zhao S."/>
            <person name="Liu D."/>
            <person name="Wang J."/>
            <person name="Sun H."/>
            <person name="Zhang C."/>
            <person name="Fan H."/>
            <person name="Li D."/>
            <person name="Dong L."/>
            <person name="Tao Y."/>
            <person name="Gao C."/>
            <person name="Wu H."/>
            <person name="Li Y."/>
            <person name="Cui Y."/>
            <person name="Guo X."/>
            <person name="Zheng S."/>
            <person name="Wang B."/>
            <person name="Yu K."/>
            <person name="Liang Q."/>
            <person name="Yang W."/>
            <person name="Lou X."/>
            <person name="Chen J."/>
            <person name="Feng M."/>
            <person name="Jian J."/>
            <person name="Zhang X."/>
            <person name="Luo G."/>
            <person name="Jiang Y."/>
            <person name="Liu J."/>
            <person name="Wang Z."/>
            <person name="Sha Y."/>
            <person name="Zhang B."/>
            <person name="Wu H."/>
            <person name="Tang D."/>
            <person name="Shen Q."/>
            <person name="Xue P."/>
            <person name="Zou S."/>
            <person name="Wang X."/>
            <person name="Liu X."/>
            <person name="Wang F."/>
            <person name="Yang Y."/>
            <person name="An X."/>
            <person name="Dong Z."/>
            <person name="Zhang K."/>
            <person name="Zhang X."/>
            <person name="Luo M.C."/>
            <person name="Dvorak J."/>
            <person name="Tong Y."/>
            <person name="Wang J."/>
            <person name="Yang H."/>
            <person name="Li Z."/>
            <person name="Wang D."/>
            <person name="Zhang A."/>
            <person name="Wang J."/>
        </authorList>
    </citation>
    <scope>NUCLEOTIDE SEQUENCE</scope>
    <source>
        <strain evidence="3">cv. G1812</strain>
    </source>
</reference>
<evidence type="ECO:0000256" key="1">
    <source>
        <dbReference type="SAM" id="MobiDB-lite"/>
    </source>
</evidence>
<dbReference type="Gramene" id="TuG1812G0100002401.01.T01">
    <property type="protein sequence ID" value="TuG1812G0100002401.01.T01"/>
    <property type="gene ID" value="TuG1812G0100002401.01"/>
</dbReference>
<reference evidence="2" key="2">
    <citation type="submission" date="2018-03" db="EMBL/GenBank/DDBJ databases">
        <title>The Triticum urartu genome reveals the dynamic nature of wheat genome evolution.</title>
        <authorList>
            <person name="Ling H."/>
            <person name="Ma B."/>
            <person name="Shi X."/>
            <person name="Liu H."/>
            <person name="Dong L."/>
            <person name="Sun H."/>
            <person name="Cao Y."/>
            <person name="Gao Q."/>
            <person name="Zheng S."/>
            <person name="Li Y."/>
            <person name="Yu Y."/>
            <person name="Du H."/>
            <person name="Qi M."/>
            <person name="Li Y."/>
            <person name="Yu H."/>
            <person name="Cui Y."/>
            <person name="Wang N."/>
            <person name="Chen C."/>
            <person name="Wu H."/>
            <person name="Zhao Y."/>
            <person name="Zhang J."/>
            <person name="Li Y."/>
            <person name="Zhou W."/>
            <person name="Zhang B."/>
            <person name="Hu W."/>
            <person name="Eijk M."/>
            <person name="Tang J."/>
            <person name="Witsenboer H."/>
            <person name="Zhao S."/>
            <person name="Li Z."/>
            <person name="Zhang A."/>
            <person name="Wang D."/>
            <person name="Liang C."/>
        </authorList>
    </citation>
    <scope>NUCLEOTIDE SEQUENCE [LARGE SCALE GENOMIC DNA]</scope>
    <source>
        <strain evidence="2">cv. G1812</strain>
    </source>
</reference>
<feature type="compositionally biased region" description="Basic residues" evidence="1">
    <location>
        <begin position="137"/>
        <end position="150"/>
    </location>
</feature>
<evidence type="ECO:0000313" key="3">
    <source>
        <dbReference type="Proteomes" id="UP000015106"/>
    </source>
</evidence>
<feature type="compositionally biased region" description="Basic and acidic residues" evidence="1">
    <location>
        <begin position="1"/>
        <end position="11"/>
    </location>
</feature>
<name>A0A8R7JZR0_TRIUA</name>
<proteinExistence type="predicted"/>
<feature type="region of interest" description="Disordered" evidence="1">
    <location>
        <begin position="1"/>
        <end position="29"/>
    </location>
</feature>
<feature type="region of interest" description="Disordered" evidence="1">
    <location>
        <begin position="116"/>
        <end position="177"/>
    </location>
</feature>
<keyword evidence="3" id="KW-1185">Reference proteome</keyword>
<dbReference type="AlphaFoldDB" id="A0A8R7JZR0"/>
<reference evidence="2" key="3">
    <citation type="submission" date="2022-06" db="UniProtKB">
        <authorList>
            <consortium name="EnsemblPlants"/>
        </authorList>
    </citation>
    <scope>IDENTIFICATION</scope>
</reference>
<evidence type="ECO:0000313" key="2">
    <source>
        <dbReference type="EnsemblPlants" id="TuG1812G0100002401.01.T01"/>
    </source>
</evidence>
<protein>
    <submittedName>
        <fullName evidence="2">Uncharacterized protein</fullName>
    </submittedName>
</protein>
<accession>A0A8R7JZR0</accession>
<dbReference type="Proteomes" id="UP000015106">
    <property type="component" value="Chromosome 1"/>
</dbReference>
<dbReference type="EnsemblPlants" id="TuG1812G0100002401.01.T06">
    <property type="protein sequence ID" value="TuG1812G0100002401.01.T06"/>
    <property type="gene ID" value="TuG1812G0100002401.01"/>
</dbReference>
<dbReference type="EnsemblPlants" id="TuG1812G0100002401.01.T01">
    <property type="protein sequence ID" value="TuG1812G0100002401.01.T01"/>
    <property type="gene ID" value="TuG1812G0100002401.01"/>
</dbReference>
<organism evidence="2 3">
    <name type="scientific">Triticum urartu</name>
    <name type="common">Red wild einkorn</name>
    <name type="synonym">Crithodium urartu</name>
    <dbReference type="NCBI Taxonomy" id="4572"/>
    <lineage>
        <taxon>Eukaryota</taxon>
        <taxon>Viridiplantae</taxon>
        <taxon>Streptophyta</taxon>
        <taxon>Embryophyta</taxon>
        <taxon>Tracheophyta</taxon>
        <taxon>Spermatophyta</taxon>
        <taxon>Magnoliopsida</taxon>
        <taxon>Liliopsida</taxon>
        <taxon>Poales</taxon>
        <taxon>Poaceae</taxon>
        <taxon>BOP clade</taxon>
        <taxon>Pooideae</taxon>
        <taxon>Triticodae</taxon>
        <taxon>Triticeae</taxon>
        <taxon>Triticinae</taxon>
        <taxon>Triticum</taxon>
    </lineage>
</organism>
<dbReference type="Gramene" id="TuG1812G0100002401.01.T06">
    <property type="protein sequence ID" value="TuG1812G0100002401.01.T06"/>
    <property type="gene ID" value="TuG1812G0100002401.01"/>
</dbReference>
<sequence length="177" mass="19227">ALDRRRVKESGPDPAACRRAYGSKPHPSQLGGACGPISIPAAVTDPGLRSRPQFLPVPPYQAGHRLLWHRLSYLAISSAGGATRFSVHMCGAIAVLDGFRTSMPCLQKIASSMLRPQGNSRADRQWKLHHPAPAGSGRRRAMIHQGHRREHTGGSGARDDHHVQDTAARGHHSRPEQ</sequence>